<proteinExistence type="predicted"/>
<feature type="region of interest" description="Disordered" evidence="1">
    <location>
        <begin position="51"/>
        <end position="86"/>
    </location>
</feature>
<evidence type="ECO:0000313" key="2">
    <source>
        <dbReference type="EMBL" id="GFZ04424.1"/>
    </source>
</evidence>
<sequence length="100" mass="11062">MAAPRMLFKFGDKHIIGFICCGQLHYNLTARVDKDASIQAHVSRQISGQIPNQAGTQLPGVPQQNGSSLSNQIQHLGGYPNTPNMEPELVKARKFMQEKM</sequence>
<dbReference type="AlphaFoldDB" id="A0A7J0G0R6"/>
<feature type="compositionally biased region" description="Polar residues" evidence="1">
    <location>
        <begin position="51"/>
        <end position="74"/>
    </location>
</feature>
<evidence type="ECO:0000256" key="1">
    <source>
        <dbReference type="SAM" id="MobiDB-lite"/>
    </source>
</evidence>
<comment type="caution">
    <text evidence="2">The sequence shown here is derived from an EMBL/GenBank/DDBJ whole genome shotgun (WGS) entry which is preliminary data.</text>
</comment>
<gene>
    <name evidence="2" type="ORF">Acr_16g0010480</name>
</gene>
<dbReference type="OrthoDB" id="1751500at2759"/>
<protein>
    <submittedName>
        <fullName evidence="2">Uncharacterized protein</fullName>
    </submittedName>
</protein>
<keyword evidence="3" id="KW-1185">Reference proteome</keyword>
<accession>A0A7J0G0R6</accession>
<dbReference type="Proteomes" id="UP000585474">
    <property type="component" value="Unassembled WGS sequence"/>
</dbReference>
<name>A0A7J0G0R6_9ERIC</name>
<evidence type="ECO:0000313" key="3">
    <source>
        <dbReference type="Proteomes" id="UP000585474"/>
    </source>
</evidence>
<dbReference type="EMBL" id="BJWL01000016">
    <property type="protein sequence ID" value="GFZ04424.1"/>
    <property type="molecule type" value="Genomic_DNA"/>
</dbReference>
<organism evidence="2 3">
    <name type="scientific">Actinidia rufa</name>
    <dbReference type="NCBI Taxonomy" id="165716"/>
    <lineage>
        <taxon>Eukaryota</taxon>
        <taxon>Viridiplantae</taxon>
        <taxon>Streptophyta</taxon>
        <taxon>Embryophyta</taxon>
        <taxon>Tracheophyta</taxon>
        <taxon>Spermatophyta</taxon>
        <taxon>Magnoliopsida</taxon>
        <taxon>eudicotyledons</taxon>
        <taxon>Gunneridae</taxon>
        <taxon>Pentapetalae</taxon>
        <taxon>asterids</taxon>
        <taxon>Ericales</taxon>
        <taxon>Actinidiaceae</taxon>
        <taxon>Actinidia</taxon>
    </lineage>
</organism>
<reference evidence="2 3" key="1">
    <citation type="submission" date="2019-07" db="EMBL/GenBank/DDBJ databases">
        <title>De Novo Assembly of kiwifruit Actinidia rufa.</title>
        <authorList>
            <person name="Sugita-Konishi S."/>
            <person name="Sato K."/>
            <person name="Mori E."/>
            <person name="Abe Y."/>
            <person name="Kisaki G."/>
            <person name="Hamano K."/>
            <person name="Suezawa K."/>
            <person name="Otani M."/>
            <person name="Fukuda T."/>
            <person name="Manabe T."/>
            <person name="Gomi K."/>
            <person name="Tabuchi M."/>
            <person name="Akimitsu K."/>
            <person name="Kataoka I."/>
        </authorList>
    </citation>
    <scope>NUCLEOTIDE SEQUENCE [LARGE SCALE GENOMIC DNA]</scope>
    <source>
        <strain evidence="3">cv. Fuchu</strain>
    </source>
</reference>